<reference evidence="1" key="1">
    <citation type="submission" date="2014-09" db="EMBL/GenBank/DDBJ databases">
        <authorList>
            <person name="Magalhaes I.L.F."/>
            <person name="Oliveira U."/>
            <person name="Santos F.R."/>
            <person name="Vidigal T.H.D.A."/>
            <person name="Brescovit A.D."/>
            <person name="Santos A.J."/>
        </authorList>
    </citation>
    <scope>NUCLEOTIDE SEQUENCE</scope>
    <source>
        <tissue evidence="1">Shoot tissue taken approximately 20 cm above the soil surface</tissue>
    </source>
</reference>
<accession>A0A0A9FM76</accession>
<evidence type="ECO:0000313" key="1">
    <source>
        <dbReference type="EMBL" id="JAE11216.1"/>
    </source>
</evidence>
<reference evidence="1" key="2">
    <citation type="journal article" date="2015" name="Data Brief">
        <title>Shoot transcriptome of the giant reed, Arundo donax.</title>
        <authorList>
            <person name="Barrero R.A."/>
            <person name="Guerrero F.D."/>
            <person name="Moolhuijzen P."/>
            <person name="Goolsby J.A."/>
            <person name="Tidwell J."/>
            <person name="Bellgard S.E."/>
            <person name="Bellgard M.I."/>
        </authorList>
    </citation>
    <scope>NUCLEOTIDE SEQUENCE</scope>
    <source>
        <tissue evidence="1">Shoot tissue taken approximately 20 cm above the soil surface</tissue>
    </source>
</reference>
<dbReference type="EMBL" id="GBRH01186680">
    <property type="protein sequence ID" value="JAE11216.1"/>
    <property type="molecule type" value="Transcribed_RNA"/>
</dbReference>
<name>A0A0A9FM76_ARUDO</name>
<protein>
    <submittedName>
        <fullName evidence="1">Uncharacterized protein</fullName>
    </submittedName>
</protein>
<sequence>MIQELLLILNNSIHCHLMNKKQ</sequence>
<proteinExistence type="predicted"/>
<organism evidence="1">
    <name type="scientific">Arundo donax</name>
    <name type="common">Giant reed</name>
    <name type="synonym">Donax arundinaceus</name>
    <dbReference type="NCBI Taxonomy" id="35708"/>
    <lineage>
        <taxon>Eukaryota</taxon>
        <taxon>Viridiplantae</taxon>
        <taxon>Streptophyta</taxon>
        <taxon>Embryophyta</taxon>
        <taxon>Tracheophyta</taxon>
        <taxon>Spermatophyta</taxon>
        <taxon>Magnoliopsida</taxon>
        <taxon>Liliopsida</taxon>
        <taxon>Poales</taxon>
        <taxon>Poaceae</taxon>
        <taxon>PACMAD clade</taxon>
        <taxon>Arundinoideae</taxon>
        <taxon>Arundineae</taxon>
        <taxon>Arundo</taxon>
    </lineage>
</organism>
<dbReference type="AlphaFoldDB" id="A0A0A9FM76"/>